<dbReference type="OrthoDB" id="4026428at2759"/>
<evidence type="ECO:0000313" key="2">
    <source>
        <dbReference type="Proteomes" id="UP000790833"/>
    </source>
</evidence>
<sequence length="227" mass="26767">MFKKSFYKETQENIVEEIKEDLVRLVLTHLPHLQLSKVRQDDLWEFIAIKLNNRLLKDALNETLSSKFSKVDELPTLNGPFIKTLYDKLFKDFKKRLVFKVNNNTSPLIEFNYGSNRTMDLFDEPVEKMLCKLYDMESQSIELLSKISLENLEETYRTELTPDFEDSSKYHENDKAAKKRLSIDTEKDDIYKQQLQKQVASVMKLEAENKRLLALNQQLLEDMGSTR</sequence>
<accession>A0A9P7V8H5</accession>
<keyword evidence="2" id="KW-1185">Reference proteome</keyword>
<dbReference type="AlphaFoldDB" id="A0A9P7V8H5"/>
<name>A0A9P7V8H5_9ASCO</name>
<dbReference type="EMBL" id="JAHMUF010000015">
    <property type="protein sequence ID" value="KAG7192801.1"/>
    <property type="molecule type" value="Genomic_DNA"/>
</dbReference>
<dbReference type="Proteomes" id="UP000790833">
    <property type="component" value="Unassembled WGS sequence"/>
</dbReference>
<comment type="caution">
    <text evidence="1">The sequence shown here is derived from an EMBL/GenBank/DDBJ whole genome shotgun (WGS) entry which is preliminary data.</text>
</comment>
<dbReference type="RefSeq" id="XP_043048351.1">
    <property type="nucleotide sequence ID" value="XM_043192056.1"/>
</dbReference>
<reference evidence="1" key="1">
    <citation type="submission" date="2021-03" db="EMBL/GenBank/DDBJ databases">
        <authorList>
            <person name="Palmer J.M."/>
        </authorList>
    </citation>
    <scope>NUCLEOTIDE SEQUENCE</scope>
    <source>
        <strain evidence="1">ARV_011</strain>
    </source>
</reference>
<gene>
    <name evidence="1" type="ORF">KQ657_001256</name>
</gene>
<organism evidence="1 2">
    <name type="scientific">Scheffersomyces spartinae</name>
    <dbReference type="NCBI Taxonomy" id="45513"/>
    <lineage>
        <taxon>Eukaryota</taxon>
        <taxon>Fungi</taxon>
        <taxon>Dikarya</taxon>
        <taxon>Ascomycota</taxon>
        <taxon>Saccharomycotina</taxon>
        <taxon>Pichiomycetes</taxon>
        <taxon>Debaryomycetaceae</taxon>
        <taxon>Scheffersomyces</taxon>
    </lineage>
</organism>
<protein>
    <submittedName>
        <fullName evidence="1">Uncharacterized protein</fullName>
    </submittedName>
</protein>
<proteinExistence type="predicted"/>
<dbReference type="GeneID" id="66114630"/>
<evidence type="ECO:0000313" key="1">
    <source>
        <dbReference type="EMBL" id="KAG7192801.1"/>
    </source>
</evidence>